<comment type="caution">
    <text evidence="2">The sequence shown here is derived from an EMBL/GenBank/DDBJ whole genome shotgun (WGS) entry which is preliminary data.</text>
</comment>
<dbReference type="SUPFAM" id="SSF54928">
    <property type="entry name" value="RNA-binding domain, RBD"/>
    <property type="match status" value="1"/>
</dbReference>
<name>A0A8K0WHQ9_9HYPO</name>
<evidence type="ECO:0000313" key="3">
    <source>
        <dbReference type="Proteomes" id="UP000813427"/>
    </source>
</evidence>
<evidence type="ECO:0000313" key="2">
    <source>
        <dbReference type="EMBL" id="KAH7263366.1"/>
    </source>
</evidence>
<keyword evidence="3" id="KW-1185">Reference proteome</keyword>
<dbReference type="CDD" id="cd12261">
    <property type="entry name" value="RRM1_3_MRN1"/>
    <property type="match status" value="1"/>
</dbReference>
<feature type="compositionally biased region" description="Basic and acidic residues" evidence="1">
    <location>
        <begin position="106"/>
        <end position="117"/>
    </location>
</feature>
<accession>A0A8K0WHQ9</accession>
<dbReference type="Proteomes" id="UP000813427">
    <property type="component" value="Unassembled WGS sequence"/>
</dbReference>
<evidence type="ECO:0000256" key="1">
    <source>
        <dbReference type="SAM" id="MobiDB-lite"/>
    </source>
</evidence>
<dbReference type="Gene3D" id="3.30.70.330">
    <property type="match status" value="1"/>
</dbReference>
<evidence type="ECO:0008006" key="4">
    <source>
        <dbReference type="Google" id="ProtNLM"/>
    </source>
</evidence>
<dbReference type="OrthoDB" id="2935572at2759"/>
<reference evidence="2" key="1">
    <citation type="journal article" date="2021" name="Nat. Commun.">
        <title>Genetic determinants of endophytism in the Arabidopsis root mycobiome.</title>
        <authorList>
            <person name="Mesny F."/>
            <person name="Miyauchi S."/>
            <person name="Thiergart T."/>
            <person name="Pickel B."/>
            <person name="Atanasova L."/>
            <person name="Karlsson M."/>
            <person name="Huettel B."/>
            <person name="Barry K.W."/>
            <person name="Haridas S."/>
            <person name="Chen C."/>
            <person name="Bauer D."/>
            <person name="Andreopoulos W."/>
            <person name="Pangilinan J."/>
            <person name="LaButti K."/>
            <person name="Riley R."/>
            <person name="Lipzen A."/>
            <person name="Clum A."/>
            <person name="Drula E."/>
            <person name="Henrissat B."/>
            <person name="Kohler A."/>
            <person name="Grigoriev I.V."/>
            <person name="Martin F.M."/>
            <person name="Hacquard S."/>
        </authorList>
    </citation>
    <scope>NUCLEOTIDE SEQUENCE</scope>
    <source>
        <strain evidence="2">MPI-SDFR-AT-0068</strain>
    </source>
</reference>
<dbReference type="AlphaFoldDB" id="A0A8K0WHQ9"/>
<gene>
    <name evidence="2" type="ORF">BKA59DRAFT_520400</name>
</gene>
<dbReference type="InterPro" id="IPR035979">
    <property type="entry name" value="RBD_domain_sf"/>
</dbReference>
<feature type="region of interest" description="Disordered" evidence="1">
    <location>
        <begin position="106"/>
        <end position="149"/>
    </location>
</feature>
<protein>
    <recommendedName>
        <fullName evidence="4">Negative regulator of differentiation 1</fullName>
    </recommendedName>
</protein>
<sequence length="387" mass="43033">MNITQNQAGSESAVNEAHCVYIRQEEYDSLLTIAHQYVCLRQSLTDRGVDDATLNSLCVPPAESSPACTHDQPGPSTSTSFVLNANASSYQKRSGATMELRNEKQELHKNENRHSNISDRPSTKLGALSISTNHQPPFGDLQKNSRQREPNRWLDCSAQRSVQLLNLTPGVTYGDVSAVVRGGPLLEIFLRPKENSATVSFVQEADAVAFLEHSRTYGVYIKDRKIHTRWSDHQYVVKGQVVYHVTRGASRNFVIRKRDPNLTTQGIRDDLEHIHNLHVIGIEMDKDNCFVSTSAIHAAIFARNCLQSRLEYKNSRIEWVADECAQPLGSLSYQTTAPALAPASIPTLETKSETLPSRKNLIGNRFRVLDLSDTDGSNGDDSSDDTL</sequence>
<organism evidence="2 3">
    <name type="scientific">Fusarium tricinctum</name>
    <dbReference type="NCBI Taxonomy" id="61284"/>
    <lineage>
        <taxon>Eukaryota</taxon>
        <taxon>Fungi</taxon>
        <taxon>Dikarya</taxon>
        <taxon>Ascomycota</taxon>
        <taxon>Pezizomycotina</taxon>
        <taxon>Sordariomycetes</taxon>
        <taxon>Hypocreomycetidae</taxon>
        <taxon>Hypocreales</taxon>
        <taxon>Nectriaceae</taxon>
        <taxon>Fusarium</taxon>
        <taxon>Fusarium tricinctum species complex</taxon>
    </lineage>
</organism>
<proteinExistence type="predicted"/>
<dbReference type="EMBL" id="JAGPXF010000001">
    <property type="protein sequence ID" value="KAH7263366.1"/>
    <property type="molecule type" value="Genomic_DNA"/>
</dbReference>
<dbReference type="GO" id="GO:0003676">
    <property type="term" value="F:nucleic acid binding"/>
    <property type="evidence" value="ECO:0007669"/>
    <property type="project" value="InterPro"/>
</dbReference>
<dbReference type="InterPro" id="IPR012677">
    <property type="entry name" value="Nucleotide-bd_a/b_plait_sf"/>
</dbReference>